<proteinExistence type="predicted"/>
<gene>
    <name evidence="1" type="ORF">BDR25DRAFT_239503</name>
</gene>
<sequence>MLWTTIYCVKFCFLAQFKFHKPPYAYVSKHLTRYYWSSIGICSAAVLVTLIQPIILCPNSDRCRYFRDASTVSLEMTVTALDIITDIFVISIPISLIYMANFTRLHTIINACFKCLSIFPIVVATARLALQYRAETRNINYIWVTFLLVVEAATAMIMASISSYRVVIIDYLAERRMRRGANLPSSKTYILGNGVSGREERIDIRLNDTAPQSSSVSELPMIHPAPTSPVGPTT</sequence>
<evidence type="ECO:0000313" key="1">
    <source>
        <dbReference type="EMBL" id="KAF2465613.1"/>
    </source>
</evidence>
<accession>A0ACB6QF54</accession>
<evidence type="ECO:0000313" key="2">
    <source>
        <dbReference type="Proteomes" id="UP000799755"/>
    </source>
</evidence>
<keyword evidence="2" id="KW-1185">Reference proteome</keyword>
<comment type="caution">
    <text evidence="1">The sequence shown here is derived from an EMBL/GenBank/DDBJ whole genome shotgun (WGS) entry which is preliminary data.</text>
</comment>
<organism evidence="1 2">
    <name type="scientific">Lindgomyces ingoldianus</name>
    <dbReference type="NCBI Taxonomy" id="673940"/>
    <lineage>
        <taxon>Eukaryota</taxon>
        <taxon>Fungi</taxon>
        <taxon>Dikarya</taxon>
        <taxon>Ascomycota</taxon>
        <taxon>Pezizomycotina</taxon>
        <taxon>Dothideomycetes</taxon>
        <taxon>Pleosporomycetidae</taxon>
        <taxon>Pleosporales</taxon>
        <taxon>Lindgomycetaceae</taxon>
        <taxon>Lindgomyces</taxon>
    </lineage>
</organism>
<dbReference type="Proteomes" id="UP000799755">
    <property type="component" value="Unassembled WGS sequence"/>
</dbReference>
<dbReference type="EMBL" id="MU003529">
    <property type="protein sequence ID" value="KAF2465613.1"/>
    <property type="molecule type" value="Genomic_DNA"/>
</dbReference>
<reference evidence="1" key="1">
    <citation type="journal article" date="2020" name="Stud. Mycol.">
        <title>101 Dothideomycetes genomes: a test case for predicting lifestyles and emergence of pathogens.</title>
        <authorList>
            <person name="Haridas S."/>
            <person name="Albert R."/>
            <person name="Binder M."/>
            <person name="Bloem J."/>
            <person name="Labutti K."/>
            <person name="Salamov A."/>
            <person name="Andreopoulos B."/>
            <person name="Baker S."/>
            <person name="Barry K."/>
            <person name="Bills G."/>
            <person name="Bluhm B."/>
            <person name="Cannon C."/>
            <person name="Castanera R."/>
            <person name="Culley D."/>
            <person name="Daum C."/>
            <person name="Ezra D."/>
            <person name="Gonzalez J."/>
            <person name="Henrissat B."/>
            <person name="Kuo A."/>
            <person name="Liang C."/>
            <person name="Lipzen A."/>
            <person name="Lutzoni F."/>
            <person name="Magnuson J."/>
            <person name="Mondo S."/>
            <person name="Nolan M."/>
            <person name="Ohm R."/>
            <person name="Pangilinan J."/>
            <person name="Park H.-J."/>
            <person name="Ramirez L."/>
            <person name="Alfaro M."/>
            <person name="Sun H."/>
            <person name="Tritt A."/>
            <person name="Yoshinaga Y."/>
            <person name="Zwiers L.-H."/>
            <person name="Turgeon B."/>
            <person name="Goodwin S."/>
            <person name="Spatafora J."/>
            <person name="Crous P."/>
            <person name="Grigoriev I."/>
        </authorList>
    </citation>
    <scope>NUCLEOTIDE SEQUENCE</scope>
    <source>
        <strain evidence="1">ATCC 200398</strain>
    </source>
</reference>
<protein>
    <submittedName>
        <fullName evidence="1">Uncharacterized protein</fullName>
    </submittedName>
</protein>
<name>A0ACB6QF54_9PLEO</name>